<gene>
    <name evidence="7 9" type="primary">rnr</name>
    <name evidence="9" type="ORF">DP065_00390</name>
</gene>
<dbReference type="SMART" id="SM00316">
    <property type="entry name" value="S1"/>
    <property type="match status" value="1"/>
</dbReference>
<keyword evidence="2 7" id="KW-0963">Cytoplasm</keyword>
<dbReference type="InterPro" id="IPR001900">
    <property type="entry name" value="RNase_II/R"/>
</dbReference>
<keyword evidence="6 7" id="KW-0694">RNA-binding</keyword>
<name>A0A2Z4NCD7_9BACT</name>
<dbReference type="RefSeq" id="WP_033178843.1">
    <property type="nucleotide sequence ID" value="NZ_CP030140.1"/>
</dbReference>
<dbReference type="GO" id="GO:0005829">
    <property type="term" value="C:cytosol"/>
    <property type="evidence" value="ECO:0007669"/>
    <property type="project" value="TreeGrafter"/>
</dbReference>
<dbReference type="SMART" id="SM00955">
    <property type="entry name" value="RNB"/>
    <property type="match status" value="1"/>
</dbReference>
<dbReference type="AlphaFoldDB" id="A0A2Z4NCD7"/>
<dbReference type="InterPro" id="IPR022966">
    <property type="entry name" value="RNase_II/R_CS"/>
</dbReference>
<evidence type="ECO:0000256" key="1">
    <source>
        <dbReference type="ARBA" id="ARBA00001849"/>
    </source>
</evidence>
<dbReference type="PANTHER" id="PTHR23355">
    <property type="entry name" value="RIBONUCLEASE"/>
    <property type="match status" value="1"/>
</dbReference>
<comment type="catalytic activity">
    <reaction evidence="1 7">
        <text>Exonucleolytic cleavage in the 3'- to 5'-direction to yield nucleoside 5'-phosphates.</text>
        <dbReference type="EC" id="3.1.13.1"/>
    </reaction>
</comment>
<dbReference type="GO" id="GO:0008859">
    <property type="term" value="F:exoribonuclease II activity"/>
    <property type="evidence" value="ECO:0007669"/>
    <property type="project" value="UniProtKB-UniRule"/>
</dbReference>
<dbReference type="PROSITE" id="PS50126">
    <property type="entry name" value="S1"/>
    <property type="match status" value="1"/>
</dbReference>
<dbReference type="Gene3D" id="2.40.50.140">
    <property type="entry name" value="Nucleic acid-binding proteins"/>
    <property type="match status" value="1"/>
</dbReference>
<dbReference type="SUPFAM" id="SSF50249">
    <property type="entry name" value="Nucleic acid-binding proteins"/>
    <property type="match status" value="2"/>
</dbReference>
<evidence type="ECO:0000313" key="10">
    <source>
        <dbReference type="Proteomes" id="UP000250218"/>
    </source>
</evidence>
<sequence length="707" mass="82029">MKNKNLSLSIDKEKVLNFIKNRNESTFVEIAKQLKISPKQNKQLTNILNDLIKANKIEKYKDKYRFILFLKRIEANISIATKRFGFIDFENSETSEKRSAFLAPFQLNGALDKDLLLVDIFEYKNENGEILNKANIIKNISHQAKSVIGFIEFKGKIPKFKAFDDKDKAEFYFLEISKIPKDISPKQIVKCNVLKPNLDKVVIQFDSIVSSLEESDYPIKKIISQNDINIEFNNETIKQARMIPQIVTQQEIEQRRDLRNLLTVTIDGLDTKDFDDAISCYQLENGNYKLFIHIADVSYYVKENDEIDKEALKRGTSIYLPDKVIPMLPFELSNGICSLNPKVDRACLTLELEINNIGQNVNIDIYQSVINSDYRLTYNEVNELFQNKKVLPDHISNLLFIAKDISKILRRTKEEAGYVDFEIKEAKLIIENNKVVDIKIKEEGESEKLIEDFMVRANETVAQLMLDKNLPSIYRIHDKPDSEKLMNLKEIVAFIGLKDIEVPFDGSPKTFRAMVQKIKQEKFDDYIKMSLLRTMQKAIYSSKNIGHFGLASTAYSHFTSPIRRYPDLLLHRLIRKYIFENNYKQENHDEELEKISKIAEMNSESEVNAMSVERDVVDIRRTEFFNQFINKTFEATVSGIEKFGAFFVIEEYQASVLIRYEELNDNVIKLNNFEAKGNKIKLKVGEKYLIRITSIDKEKGNINATLV</sequence>
<keyword evidence="10" id="KW-1185">Reference proteome</keyword>
<dbReference type="InterPro" id="IPR011805">
    <property type="entry name" value="RNase_R"/>
</dbReference>
<evidence type="ECO:0000256" key="4">
    <source>
        <dbReference type="ARBA" id="ARBA00022801"/>
    </source>
</evidence>
<dbReference type="GO" id="GO:0006402">
    <property type="term" value="P:mRNA catabolic process"/>
    <property type="evidence" value="ECO:0007669"/>
    <property type="project" value="TreeGrafter"/>
</dbReference>
<keyword evidence="4 7" id="KW-0378">Hydrolase</keyword>
<keyword evidence="5 7" id="KW-0269">Exonuclease</keyword>
<evidence type="ECO:0000256" key="5">
    <source>
        <dbReference type="ARBA" id="ARBA00022839"/>
    </source>
</evidence>
<organism evidence="9 10">
    <name type="scientific">[Mycoplasma] anseris</name>
    <dbReference type="NCBI Taxonomy" id="92400"/>
    <lineage>
        <taxon>Bacteria</taxon>
        <taxon>Bacillati</taxon>
        <taxon>Mycoplasmatota</taxon>
        <taxon>Mycoplasmoidales</taxon>
        <taxon>Metamycoplasmataceae</taxon>
        <taxon>Metamycoplasma</taxon>
    </lineage>
</organism>
<dbReference type="InterPro" id="IPR004476">
    <property type="entry name" value="RNase_II/RNase_R"/>
</dbReference>
<keyword evidence="3 7" id="KW-0540">Nuclease</keyword>
<dbReference type="GO" id="GO:0003723">
    <property type="term" value="F:RNA binding"/>
    <property type="evidence" value="ECO:0007669"/>
    <property type="project" value="UniProtKB-UniRule"/>
</dbReference>
<dbReference type="Pfam" id="PF00773">
    <property type="entry name" value="RNB"/>
    <property type="match status" value="1"/>
</dbReference>
<dbReference type="Proteomes" id="UP000250218">
    <property type="component" value="Chromosome"/>
</dbReference>
<comment type="similarity">
    <text evidence="7">Belongs to the RNR ribonuclease family. RNase R subfamily.</text>
</comment>
<dbReference type="Pfam" id="PF00575">
    <property type="entry name" value="S1"/>
    <property type="match status" value="1"/>
</dbReference>
<dbReference type="InterPro" id="IPR012340">
    <property type="entry name" value="NA-bd_OB-fold"/>
</dbReference>
<evidence type="ECO:0000259" key="8">
    <source>
        <dbReference type="PROSITE" id="PS50126"/>
    </source>
</evidence>
<reference evidence="10" key="1">
    <citation type="submission" date="2018-06" db="EMBL/GenBank/DDBJ databases">
        <title>Complete genome sequences of Mycoplasma anatis, M. anseris and M. cloacale type strains.</title>
        <authorList>
            <person name="Grozner D."/>
            <person name="Forro B."/>
            <person name="Sulyok K.M."/>
            <person name="Marton S."/>
            <person name="Kreizinger Z."/>
            <person name="Banyai K."/>
            <person name="Gyuranecz M."/>
        </authorList>
    </citation>
    <scope>NUCLEOTIDE SEQUENCE [LARGE SCALE GENOMIC DNA]</scope>
    <source>
        <strain evidence="10">ATCC 49234</strain>
    </source>
</reference>
<dbReference type="KEGG" id="mane:DP065_00390"/>
<dbReference type="NCBIfam" id="TIGR02063">
    <property type="entry name" value="RNase_R"/>
    <property type="match status" value="1"/>
</dbReference>
<proteinExistence type="inferred from homology"/>
<dbReference type="PANTHER" id="PTHR23355:SF9">
    <property type="entry name" value="DIS3-LIKE EXONUCLEASE 2"/>
    <property type="match status" value="1"/>
</dbReference>
<accession>A0A2Z4NCD7</accession>
<dbReference type="InterPro" id="IPR003029">
    <property type="entry name" value="S1_domain"/>
</dbReference>
<dbReference type="PROSITE" id="PS01175">
    <property type="entry name" value="RIBONUCLEASE_II"/>
    <property type="match status" value="1"/>
</dbReference>
<evidence type="ECO:0000256" key="6">
    <source>
        <dbReference type="ARBA" id="ARBA00022884"/>
    </source>
</evidence>
<dbReference type="EC" id="3.1.13.1" evidence="7"/>
<evidence type="ECO:0000256" key="7">
    <source>
        <dbReference type="HAMAP-Rule" id="MF_01895"/>
    </source>
</evidence>
<dbReference type="EMBL" id="CP030140">
    <property type="protein sequence ID" value="AWX69220.1"/>
    <property type="molecule type" value="Genomic_DNA"/>
</dbReference>
<dbReference type="NCBIfam" id="TIGR00358">
    <property type="entry name" value="3_prime_RNase"/>
    <property type="match status" value="1"/>
</dbReference>
<feature type="domain" description="S1 motif" evidence="8">
    <location>
        <begin position="630"/>
        <end position="707"/>
    </location>
</feature>
<evidence type="ECO:0000256" key="2">
    <source>
        <dbReference type="ARBA" id="ARBA00022490"/>
    </source>
</evidence>
<comment type="function">
    <text evidence="7">3'-5' exoribonuclease that releases 5'-nucleoside monophosphates and is involved in maturation of structured RNAs.</text>
</comment>
<comment type="subcellular location">
    <subcellularLocation>
        <location evidence="7">Cytoplasm</location>
    </subcellularLocation>
</comment>
<evidence type="ECO:0000313" key="9">
    <source>
        <dbReference type="EMBL" id="AWX69220.1"/>
    </source>
</evidence>
<protein>
    <recommendedName>
        <fullName evidence="7">Ribonuclease R</fullName>
        <shortName evidence="7">RNase R</shortName>
        <ecNumber evidence="7">3.1.13.1</ecNumber>
    </recommendedName>
</protein>
<dbReference type="HAMAP" id="MF_01895">
    <property type="entry name" value="RNase_R"/>
    <property type="match status" value="1"/>
</dbReference>
<evidence type="ECO:0000256" key="3">
    <source>
        <dbReference type="ARBA" id="ARBA00022722"/>
    </source>
</evidence>
<dbReference type="InterPro" id="IPR050180">
    <property type="entry name" value="RNR_Ribonuclease"/>
</dbReference>